<dbReference type="AlphaFoldDB" id="A0A2T0RKB1"/>
<comment type="caution">
    <text evidence="2">The sequence shown here is derived from an EMBL/GenBank/DDBJ whole genome shotgun (WGS) entry which is preliminary data.</text>
</comment>
<organism evidence="2 3">
    <name type="scientific">Pseudosporangium ferrugineum</name>
    <dbReference type="NCBI Taxonomy" id="439699"/>
    <lineage>
        <taxon>Bacteria</taxon>
        <taxon>Bacillati</taxon>
        <taxon>Actinomycetota</taxon>
        <taxon>Actinomycetes</taxon>
        <taxon>Micromonosporales</taxon>
        <taxon>Micromonosporaceae</taxon>
        <taxon>Pseudosporangium</taxon>
    </lineage>
</organism>
<protein>
    <submittedName>
        <fullName evidence="2">Universal stress protein family protein</fullName>
    </submittedName>
</protein>
<name>A0A2T0RKB1_9ACTN</name>
<dbReference type="Pfam" id="PF00582">
    <property type="entry name" value="Usp"/>
    <property type="match status" value="1"/>
</dbReference>
<evidence type="ECO:0000259" key="1">
    <source>
        <dbReference type="Pfam" id="PF00582"/>
    </source>
</evidence>
<keyword evidence="3" id="KW-1185">Reference proteome</keyword>
<dbReference type="OrthoDB" id="3298418at2"/>
<sequence>MRTPSSASPIGADALAGTVRALLRARRPSGGDLLISEHGLLVPGLGPGNPGDPVVAAIDDDENPRPILRYAAGEALRLRVPLRAVHVWIRRAPRDGARFRRHDRMSDADQLLSQVLYDHLSAAEADAAEREILCGDTPVPALVELSRSAGLIVLAARAPGGRGDAVGSTAGGLVGRTYCPLAVLTPAEPAG</sequence>
<dbReference type="EMBL" id="PVZG01000019">
    <property type="protein sequence ID" value="PRY21619.1"/>
    <property type="molecule type" value="Genomic_DNA"/>
</dbReference>
<feature type="domain" description="UspA" evidence="1">
    <location>
        <begin position="53"/>
        <end position="183"/>
    </location>
</feature>
<dbReference type="RefSeq" id="WP_106130159.1">
    <property type="nucleotide sequence ID" value="NZ_PVZG01000019.1"/>
</dbReference>
<dbReference type="InterPro" id="IPR014729">
    <property type="entry name" value="Rossmann-like_a/b/a_fold"/>
</dbReference>
<accession>A0A2T0RKB1</accession>
<evidence type="ECO:0000313" key="3">
    <source>
        <dbReference type="Proteomes" id="UP000239209"/>
    </source>
</evidence>
<gene>
    <name evidence="2" type="ORF">CLV70_11940</name>
</gene>
<dbReference type="Gene3D" id="3.40.50.620">
    <property type="entry name" value="HUPs"/>
    <property type="match status" value="1"/>
</dbReference>
<dbReference type="Proteomes" id="UP000239209">
    <property type="component" value="Unassembled WGS sequence"/>
</dbReference>
<reference evidence="2 3" key="1">
    <citation type="submission" date="2018-03" db="EMBL/GenBank/DDBJ databases">
        <title>Genomic Encyclopedia of Archaeal and Bacterial Type Strains, Phase II (KMG-II): from individual species to whole genera.</title>
        <authorList>
            <person name="Goeker M."/>
        </authorList>
    </citation>
    <scope>NUCLEOTIDE SEQUENCE [LARGE SCALE GENOMIC DNA]</scope>
    <source>
        <strain evidence="2 3">DSM 45348</strain>
    </source>
</reference>
<proteinExistence type="predicted"/>
<evidence type="ECO:0000313" key="2">
    <source>
        <dbReference type="EMBL" id="PRY21619.1"/>
    </source>
</evidence>
<dbReference type="InterPro" id="IPR006016">
    <property type="entry name" value="UspA"/>
</dbReference>
<dbReference type="SUPFAM" id="SSF52402">
    <property type="entry name" value="Adenine nucleotide alpha hydrolases-like"/>
    <property type="match status" value="1"/>
</dbReference>